<evidence type="ECO:0000256" key="2">
    <source>
        <dbReference type="ARBA" id="ARBA00034778"/>
    </source>
</evidence>
<dbReference type="RefSeq" id="WP_006688535.1">
    <property type="nucleotide sequence ID" value="NC_010503.1"/>
</dbReference>
<evidence type="ECO:0000313" key="3">
    <source>
        <dbReference type="EMBL" id="ACA32788.1"/>
    </source>
</evidence>
<evidence type="ECO:0000313" key="4">
    <source>
        <dbReference type="Proteomes" id="UP000002162"/>
    </source>
</evidence>
<dbReference type="HOGENOM" id="CLU_044146_3_1_14"/>
<protein>
    <submittedName>
        <fullName evidence="3">Uncharacterized protein</fullName>
    </submittedName>
</protein>
<dbReference type="Gene3D" id="3.40.50.1000">
    <property type="entry name" value="HAD superfamily/HAD-like"/>
    <property type="match status" value="1"/>
</dbReference>
<dbReference type="GO" id="GO:0000287">
    <property type="term" value="F:magnesium ion binding"/>
    <property type="evidence" value="ECO:0007669"/>
    <property type="project" value="TreeGrafter"/>
</dbReference>
<name>A0A2C9DY56_UREP2</name>
<dbReference type="EMBL" id="CP000942">
    <property type="protein sequence ID" value="ACA32788.1"/>
    <property type="molecule type" value="Genomic_DNA"/>
</dbReference>
<dbReference type="PANTHER" id="PTHR10000">
    <property type="entry name" value="PHOSPHOSERINE PHOSPHATASE"/>
    <property type="match status" value="1"/>
</dbReference>
<reference evidence="3 4" key="1">
    <citation type="submission" date="2008-02" db="EMBL/GenBank/DDBJ databases">
        <title>Genome sequence of Ureaplasma parvum serovar 3.</title>
        <authorList>
            <person name="Methe B.A."/>
            <person name="Glass J."/>
            <person name="Waites K."/>
            <person name="Shrivastava S."/>
        </authorList>
    </citation>
    <scope>NUCLEOTIDE SEQUENCE [LARGE SCALE GENOMIC DNA]</scope>
    <source>
        <strain evidence="4">ATCC 27815 / 27 / NCTC 11736</strain>
    </source>
</reference>
<dbReference type="InterPro" id="IPR000150">
    <property type="entry name" value="Cof"/>
</dbReference>
<dbReference type="SFLD" id="SFLDG01140">
    <property type="entry name" value="C2.B:_Phosphomannomutase_and_P"/>
    <property type="match status" value="1"/>
</dbReference>
<accession>A0A2C9DY56</accession>
<dbReference type="AlphaFoldDB" id="A0A2C9DY56"/>
<proteinExistence type="inferred from homology"/>
<gene>
    <name evidence="3" type="ordered locus">UPA3_0608</name>
</gene>
<dbReference type="InterPro" id="IPR023214">
    <property type="entry name" value="HAD_sf"/>
</dbReference>
<dbReference type="SUPFAM" id="SSF56784">
    <property type="entry name" value="HAD-like"/>
    <property type="match status" value="1"/>
</dbReference>
<dbReference type="GO" id="GO:0016791">
    <property type="term" value="F:phosphatase activity"/>
    <property type="evidence" value="ECO:0007669"/>
    <property type="project" value="TreeGrafter"/>
</dbReference>
<dbReference type="SFLD" id="SFLDS00003">
    <property type="entry name" value="Haloacid_Dehalogenase"/>
    <property type="match status" value="1"/>
</dbReference>
<dbReference type="InterPro" id="IPR006379">
    <property type="entry name" value="HAD-SF_hydro_IIB"/>
</dbReference>
<dbReference type="Proteomes" id="UP000002162">
    <property type="component" value="Chromosome"/>
</dbReference>
<dbReference type="Pfam" id="PF08282">
    <property type="entry name" value="Hydrolase_3"/>
    <property type="match status" value="1"/>
</dbReference>
<dbReference type="NCBIfam" id="TIGR00099">
    <property type="entry name" value="Cof-subfamily"/>
    <property type="match status" value="1"/>
</dbReference>
<dbReference type="Gene3D" id="3.30.1240.10">
    <property type="match status" value="1"/>
</dbReference>
<dbReference type="GeneID" id="29672719"/>
<dbReference type="GO" id="GO:0005829">
    <property type="term" value="C:cytosol"/>
    <property type="evidence" value="ECO:0007669"/>
    <property type="project" value="TreeGrafter"/>
</dbReference>
<evidence type="ECO:0000256" key="1">
    <source>
        <dbReference type="ARBA" id="ARBA00001946"/>
    </source>
</evidence>
<dbReference type="InterPro" id="IPR036412">
    <property type="entry name" value="HAD-like_sf"/>
</dbReference>
<comment type="similarity">
    <text evidence="2">Belongs to the HAD-like hydrolase superfamily. Cof family.</text>
</comment>
<dbReference type="KEGG" id="upa:UPA3_0608"/>
<dbReference type="NCBIfam" id="TIGR01484">
    <property type="entry name" value="HAD-SF-IIB"/>
    <property type="match status" value="1"/>
</dbReference>
<dbReference type="PANTHER" id="PTHR10000:SF8">
    <property type="entry name" value="HAD SUPERFAMILY HYDROLASE-LIKE, TYPE 3"/>
    <property type="match status" value="1"/>
</dbReference>
<comment type="cofactor">
    <cofactor evidence="1">
        <name>Mg(2+)</name>
        <dbReference type="ChEBI" id="CHEBI:18420"/>
    </cofactor>
</comment>
<sequence length="277" mass="32006">MQYKMLVIDLDGTLLTKTKNISKANLQGLKKYISLGGKVVLSTGRSLENTLKIVHLIHDQIKELIQYISCFNGSYIYDVINEKVLFESTINKDIVNEIYKFSLKHGLGFWPYNQRFMQTHFLDVYNINYKFLLQLHHTKRKVCLNPIFNKNDKFYKINILPSNFVKKLKHEVIDQLIKEFSDQVNISFTSKYIVEVTNKNINKASSLRFIANLYQINLDKVATIGDSPNDIPMFKISGLAAAARTKSKTIIEHVDVIINYKNNSNSVALFINNYLLK</sequence>
<organism evidence="3 4">
    <name type="scientific">Ureaplasma parvum serovar 3 (strain ATCC 27815 / 27 / NCTC 11736)</name>
    <dbReference type="NCBI Taxonomy" id="505682"/>
    <lineage>
        <taxon>Bacteria</taxon>
        <taxon>Bacillati</taxon>
        <taxon>Mycoplasmatota</taxon>
        <taxon>Mycoplasmoidales</taxon>
        <taxon>Mycoplasmoidaceae</taxon>
        <taxon>Ureaplasma</taxon>
    </lineage>
</organism>